<gene>
    <name evidence="1" type="ORF">C1I95_19210</name>
</gene>
<protein>
    <submittedName>
        <fullName evidence="1">Uncharacterized protein</fullName>
    </submittedName>
</protein>
<reference evidence="1 2" key="1">
    <citation type="submission" date="2018-01" db="EMBL/GenBank/DDBJ databases">
        <title>Draft genome sequence of Jishengella sp. NA12.</title>
        <authorList>
            <person name="Sahin N."/>
            <person name="Ay H."/>
            <person name="Saygin H."/>
        </authorList>
    </citation>
    <scope>NUCLEOTIDE SEQUENCE [LARGE SCALE GENOMIC DNA]</scope>
    <source>
        <strain evidence="1 2">NA12</strain>
    </source>
</reference>
<accession>A0A2W2DYT4</accession>
<organism evidence="1 2">
    <name type="scientific">Micromonospora craterilacus</name>
    <dbReference type="NCBI Taxonomy" id="1655439"/>
    <lineage>
        <taxon>Bacteria</taxon>
        <taxon>Bacillati</taxon>
        <taxon>Actinomycetota</taxon>
        <taxon>Actinomycetes</taxon>
        <taxon>Micromonosporales</taxon>
        <taxon>Micromonosporaceae</taxon>
        <taxon>Micromonospora</taxon>
    </lineage>
</organism>
<evidence type="ECO:0000313" key="1">
    <source>
        <dbReference type="EMBL" id="PZG15603.1"/>
    </source>
</evidence>
<dbReference type="EMBL" id="POTY01000122">
    <property type="protein sequence ID" value="PZG15603.1"/>
    <property type="molecule type" value="Genomic_DNA"/>
</dbReference>
<name>A0A2W2DYT4_9ACTN</name>
<dbReference type="AlphaFoldDB" id="A0A2W2DYT4"/>
<keyword evidence="2" id="KW-1185">Reference proteome</keyword>
<dbReference type="Proteomes" id="UP000248924">
    <property type="component" value="Unassembled WGS sequence"/>
</dbReference>
<evidence type="ECO:0000313" key="2">
    <source>
        <dbReference type="Proteomes" id="UP000248924"/>
    </source>
</evidence>
<proteinExistence type="predicted"/>
<comment type="caution">
    <text evidence="1">The sequence shown here is derived from an EMBL/GenBank/DDBJ whole genome shotgun (WGS) entry which is preliminary data.</text>
</comment>
<sequence>MNLGTLMACAICTWDLTEHRSGGRVRYRHPVSDGGERHAPVPVPASDLTEFRHRCHLCHGDYPVWNYRTNEIGAHFTDGNQHLVRTYNTQWHVCLRCTQFIEAGDSDGLAVHTVTSLRWHRSLSHLEIATIQAVLQTITRSHRGRALLTTTAWPPASIRPEMLPKIRDRLTGLLRGPADLPEALNHPDTRQTLANHLDHVPLYWINDKFTAQVNDVTDEQPPAHITDRITPAPGGFVAWPQPVGRDGLLAAVSWTPQADGWHLVCYRGVGGGLADDLMPVLRHDLGWLVPIHTEHITTDTPVDGRHPVGPLVTTWLLMNQHMAEAVPAQLPKAVIRAHQRRQRPAPDVRLVHLKAPTTTPAEPSVSGTRSRATPDHRYWVTAHPRNQAHGPGRSLRKRIDIEPFLKGPLDAPIRLSTTVRALGKRQHPEPENRPSSD</sequence>